<dbReference type="SUPFAM" id="SSF111369">
    <property type="entry name" value="HlyD-like secretion proteins"/>
    <property type="match status" value="1"/>
</dbReference>
<keyword evidence="2" id="KW-0175">Coiled coil</keyword>
<dbReference type="AlphaFoldDB" id="A0A848HBL7"/>
<dbReference type="InterPro" id="IPR058647">
    <property type="entry name" value="BSH_CzcB-like"/>
</dbReference>
<dbReference type="InterPro" id="IPR051909">
    <property type="entry name" value="MFP_Cation_Efflux"/>
</dbReference>
<protein>
    <submittedName>
        <fullName evidence="4">HlyD family efflux transporter periplasmic adaptor subunit</fullName>
    </submittedName>
</protein>
<dbReference type="Proteomes" id="UP000541185">
    <property type="component" value="Unassembled WGS sequence"/>
</dbReference>
<dbReference type="Gene3D" id="2.40.30.170">
    <property type="match status" value="1"/>
</dbReference>
<name>A0A848HBL7_9BURK</name>
<proteinExistence type="predicted"/>
<dbReference type="PANTHER" id="PTHR30097:SF4">
    <property type="entry name" value="SLR6042 PROTEIN"/>
    <property type="match status" value="1"/>
</dbReference>
<dbReference type="Pfam" id="PF25973">
    <property type="entry name" value="BSH_CzcB"/>
    <property type="match status" value="1"/>
</dbReference>
<dbReference type="GO" id="GO:0060003">
    <property type="term" value="P:copper ion export"/>
    <property type="evidence" value="ECO:0007669"/>
    <property type="project" value="TreeGrafter"/>
</dbReference>
<keyword evidence="1" id="KW-0813">Transport</keyword>
<evidence type="ECO:0000259" key="3">
    <source>
        <dbReference type="Pfam" id="PF25973"/>
    </source>
</evidence>
<evidence type="ECO:0000256" key="2">
    <source>
        <dbReference type="SAM" id="Coils"/>
    </source>
</evidence>
<evidence type="ECO:0000313" key="4">
    <source>
        <dbReference type="EMBL" id="NML47857.1"/>
    </source>
</evidence>
<comment type="caution">
    <text evidence="4">The sequence shown here is derived from an EMBL/GenBank/DDBJ whole genome shotgun (WGS) entry which is preliminary data.</text>
</comment>
<feature type="coiled-coil region" evidence="2">
    <location>
        <begin position="426"/>
        <end position="486"/>
    </location>
</feature>
<evidence type="ECO:0000313" key="5">
    <source>
        <dbReference type="Proteomes" id="UP000541185"/>
    </source>
</evidence>
<keyword evidence="5" id="KW-1185">Reference proteome</keyword>
<reference evidence="4 5" key="1">
    <citation type="submission" date="2020-04" db="EMBL/GenBank/DDBJ databases">
        <title>Ramlibacter sp. G-1-2-2 isolated from soil.</title>
        <authorList>
            <person name="Dahal R.H."/>
        </authorList>
    </citation>
    <scope>NUCLEOTIDE SEQUENCE [LARGE SCALE GENOMIC DNA]</scope>
    <source>
        <strain evidence="4 5">G-1-2-2</strain>
    </source>
</reference>
<gene>
    <name evidence="4" type="ORF">HHL11_29175</name>
</gene>
<dbReference type="RefSeq" id="WP_169422114.1">
    <property type="nucleotide sequence ID" value="NZ_JABBFX010000003.1"/>
</dbReference>
<dbReference type="GO" id="GO:0030313">
    <property type="term" value="C:cell envelope"/>
    <property type="evidence" value="ECO:0007669"/>
    <property type="project" value="TreeGrafter"/>
</dbReference>
<dbReference type="Gene3D" id="2.40.50.100">
    <property type="match status" value="1"/>
</dbReference>
<sequence length="623" mass="67917">MKRDELAPAPQQHDARSLLLALHELRKAPVDAGYWASFCPLVAALCRARAAVAVQRQGEDTWSVLGQGGTQTAWLAAAWPQMVADVAPRAGSNGFAYTPAVDDAGEARLFAAVRILGAGEALLLLDIAQQERGMLNELLMRAMLVADVAARPSVQLPVATAGALAPTRTVDRGLIDLLDLVSQVMQTPSFELATLKLANGLAAHFGLVLCTLGWEKGSGMHAVAVSHLERFERKSENIRLIEAALDEAAAEEMALSHPPAEGLPAGGPAHAALCDNLGYAQVCTLPQRDQQGNVQSVLLLAWPQAQPRLPEFGGLLLALEMLQPWLADLHQRDRWWGRRLAGWAQDHIEHYAGPGHPWIKAGAAAVTLVALYGIFGTWDYRVEATAQLTTDATRMVSAQFDGRVEDVKATAGDLVKEGTVLAVLDTRDLRQQEVEAMAECQRYEAEASRHRADDNLADMEVALARLAQAQARLARLRDYIAHATNVAPFDGVVVEGERKDLLGLPVKKGDHLFRIAQVQGLYVMLHVPERDIRDIKPGAKGELSLLARPDQKIPFELNALIPVAQVKGQEGNQFMLTGKLLEQPEGWWRPGMTGAGRVEVGPRNVAWVATHRLVDAIRMKFWW</sequence>
<dbReference type="PANTHER" id="PTHR30097">
    <property type="entry name" value="CATION EFFLUX SYSTEM PROTEIN CUSB"/>
    <property type="match status" value="1"/>
</dbReference>
<accession>A0A848HBL7</accession>
<evidence type="ECO:0000256" key="1">
    <source>
        <dbReference type="ARBA" id="ARBA00022448"/>
    </source>
</evidence>
<feature type="domain" description="CzcB-like barrel-sandwich hybrid" evidence="3">
    <location>
        <begin position="394"/>
        <end position="516"/>
    </location>
</feature>
<dbReference type="GO" id="GO:0015679">
    <property type="term" value="P:plasma membrane copper ion transport"/>
    <property type="evidence" value="ECO:0007669"/>
    <property type="project" value="TreeGrafter"/>
</dbReference>
<dbReference type="EMBL" id="JABBFX010000003">
    <property type="protein sequence ID" value="NML47857.1"/>
    <property type="molecule type" value="Genomic_DNA"/>
</dbReference>
<organism evidence="4 5">
    <name type="scientific">Ramlibacter agri</name>
    <dbReference type="NCBI Taxonomy" id="2728837"/>
    <lineage>
        <taxon>Bacteria</taxon>
        <taxon>Pseudomonadati</taxon>
        <taxon>Pseudomonadota</taxon>
        <taxon>Betaproteobacteria</taxon>
        <taxon>Burkholderiales</taxon>
        <taxon>Comamonadaceae</taxon>
        <taxon>Ramlibacter</taxon>
    </lineage>
</organism>